<feature type="transmembrane region" description="Helical" evidence="9">
    <location>
        <begin position="157"/>
        <end position="175"/>
    </location>
</feature>
<dbReference type="PIRSF" id="PIRSF005355">
    <property type="entry name" value="UBIAD1"/>
    <property type="match status" value="1"/>
</dbReference>
<feature type="transmembrane region" description="Helical" evidence="9">
    <location>
        <begin position="181"/>
        <end position="203"/>
    </location>
</feature>
<dbReference type="Proteomes" id="UP000199225">
    <property type="component" value="Unassembled WGS sequence"/>
</dbReference>
<evidence type="ECO:0000256" key="3">
    <source>
        <dbReference type="ARBA" id="ARBA00022428"/>
    </source>
</evidence>
<feature type="transmembrane region" description="Helical" evidence="9">
    <location>
        <begin position="127"/>
        <end position="145"/>
    </location>
</feature>
<dbReference type="UniPathway" id="UPA00079"/>
<reference evidence="11" key="1">
    <citation type="submission" date="2016-10" db="EMBL/GenBank/DDBJ databases">
        <authorList>
            <person name="Varghese N."/>
            <person name="Submissions S."/>
        </authorList>
    </citation>
    <scope>NUCLEOTIDE SEQUENCE [LARGE SCALE GENOMIC DNA]</scope>
    <source>
        <strain evidence="11">DSM 4771</strain>
    </source>
</reference>
<dbReference type="OrthoDB" id="9767568at2"/>
<dbReference type="PANTHER" id="PTHR13929:SF0">
    <property type="entry name" value="UBIA PRENYLTRANSFERASE DOMAIN-CONTAINING PROTEIN 1"/>
    <property type="match status" value="1"/>
</dbReference>
<keyword evidence="7 9" id="KW-0472">Membrane</keyword>
<dbReference type="AlphaFoldDB" id="A0A1G8TWA0"/>
<dbReference type="InterPro" id="IPR026046">
    <property type="entry name" value="UBIAD1"/>
</dbReference>
<comment type="subcellular location">
    <subcellularLocation>
        <location evidence="1">Membrane</location>
        <topology evidence="1">Multi-pass membrane protein</topology>
    </subcellularLocation>
</comment>
<evidence type="ECO:0000256" key="6">
    <source>
        <dbReference type="ARBA" id="ARBA00022989"/>
    </source>
</evidence>
<evidence type="ECO:0000256" key="8">
    <source>
        <dbReference type="NCBIfam" id="TIGR00751"/>
    </source>
</evidence>
<evidence type="ECO:0000256" key="5">
    <source>
        <dbReference type="ARBA" id="ARBA00022692"/>
    </source>
</evidence>
<sequence length="307" mass="33019">MAGSGVRVKGEAAYRYKSSWFQLSRPMTWCGTISPILAGSVLAAGTGSFRFDLMAILLVSAILIQISANMLNDYFDFKGGQDQDRWEEALDNQDSRPLHHQIPIVAVTLLTIAVLLGGWLAIVVGWWITWIGTAGIVAGVCYSAGKKSLASLGLGEATAFLFLGMVATLLGFSVQTATVSFPAVGVALLYGLLISLMILTNNLRDIDKDEEFRKTMAIRIGRTHARTVLSMLVALPYAGLLLLMVTGAITPFAVLAVLALPFSSQLPRAFGKSGTKETEQLAMKAAARHHWVFGGLLVLGLWTGNFL</sequence>
<feature type="transmembrane region" description="Helical" evidence="9">
    <location>
        <begin position="102"/>
        <end position="121"/>
    </location>
</feature>
<keyword evidence="3" id="KW-0474">Menaquinone biosynthesis</keyword>
<dbReference type="GO" id="GO:0046428">
    <property type="term" value="F:1,4-dihydroxy-2-naphthoate polyprenyltransferase activity"/>
    <property type="evidence" value="ECO:0007669"/>
    <property type="project" value="UniProtKB-UniRule"/>
</dbReference>
<evidence type="ECO:0000313" key="10">
    <source>
        <dbReference type="EMBL" id="SDJ45762.1"/>
    </source>
</evidence>
<keyword evidence="11" id="KW-1185">Reference proteome</keyword>
<name>A0A1G8TWA0_9BACI</name>
<accession>A0A1G8TWA0</accession>
<dbReference type="Pfam" id="PF01040">
    <property type="entry name" value="UbiA"/>
    <property type="match status" value="1"/>
</dbReference>
<evidence type="ECO:0000256" key="9">
    <source>
        <dbReference type="SAM" id="Phobius"/>
    </source>
</evidence>
<feature type="transmembrane region" description="Helical" evidence="9">
    <location>
        <begin position="53"/>
        <end position="71"/>
    </location>
</feature>
<dbReference type="EMBL" id="FNEV01000005">
    <property type="protein sequence ID" value="SDJ45762.1"/>
    <property type="molecule type" value="Genomic_DNA"/>
</dbReference>
<dbReference type="Gene3D" id="1.10.357.140">
    <property type="entry name" value="UbiA prenyltransferase"/>
    <property type="match status" value="1"/>
</dbReference>
<protein>
    <recommendedName>
        <fullName evidence="8">1,4-dihydroxy-2-naphthoate octaprenyltransferase</fullName>
        <ecNumber evidence="8">2.5.1.74</ecNumber>
    </recommendedName>
</protein>
<dbReference type="CDD" id="cd13962">
    <property type="entry name" value="PT_UbiA_UBIAD1"/>
    <property type="match status" value="1"/>
</dbReference>
<keyword evidence="6 9" id="KW-1133">Transmembrane helix</keyword>
<evidence type="ECO:0000256" key="7">
    <source>
        <dbReference type="ARBA" id="ARBA00023136"/>
    </source>
</evidence>
<gene>
    <name evidence="10" type="ORF">SAMN04490247_2003</name>
</gene>
<dbReference type="InterPro" id="IPR044878">
    <property type="entry name" value="UbiA_sf"/>
</dbReference>
<dbReference type="GO" id="GO:0016020">
    <property type="term" value="C:membrane"/>
    <property type="evidence" value="ECO:0007669"/>
    <property type="project" value="UniProtKB-SubCell"/>
</dbReference>
<keyword evidence="4 10" id="KW-0808">Transferase</keyword>
<dbReference type="RefSeq" id="WP_093193728.1">
    <property type="nucleotide sequence ID" value="NZ_FNEV01000005.1"/>
</dbReference>
<dbReference type="STRING" id="86666.SAMN04490247_2003"/>
<dbReference type="GO" id="GO:0042371">
    <property type="term" value="P:vitamin K biosynthetic process"/>
    <property type="evidence" value="ECO:0007669"/>
    <property type="project" value="TreeGrafter"/>
</dbReference>
<feature type="transmembrane region" description="Helical" evidence="9">
    <location>
        <begin position="224"/>
        <end position="243"/>
    </location>
</feature>
<evidence type="ECO:0000256" key="1">
    <source>
        <dbReference type="ARBA" id="ARBA00004141"/>
    </source>
</evidence>
<dbReference type="NCBIfam" id="TIGR00751">
    <property type="entry name" value="menA"/>
    <property type="match status" value="1"/>
</dbReference>
<comment type="pathway">
    <text evidence="2">Quinol/quinone metabolism; menaquinone biosynthesis.</text>
</comment>
<evidence type="ECO:0000256" key="4">
    <source>
        <dbReference type="ARBA" id="ARBA00022679"/>
    </source>
</evidence>
<dbReference type="InterPro" id="IPR000537">
    <property type="entry name" value="UbiA_prenyltransferase"/>
</dbReference>
<dbReference type="PANTHER" id="PTHR13929">
    <property type="entry name" value="1,4-DIHYDROXY-2-NAPHTHOATE OCTAPRENYLTRANSFERASE"/>
    <property type="match status" value="1"/>
</dbReference>
<proteinExistence type="predicted"/>
<dbReference type="EC" id="2.5.1.74" evidence="8"/>
<feature type="transmembrane region" description="Helical" evidence="9">
    <location>
        <begin position="287"/>
        <end position="304"/>
    </location>
</feature>
<dbReference type="GO" id="GO:0009234">
    <property type="term" value="P:menaquinone biosynthetic process"/>
    <property type="evidence" value="ECO:0007669"/>
    <property type="project" value="UniProtKB-UniRule"/>
</dbReference>
<evidence type="ECO:0000256" key="2">
    <source>
        <dbReference type="ARBA" id="ARBA00004863"/>
    </source>
</evidence>
<evidence type="ECO:0000313" key="11">
    <source>
        <dbReference type="Proteomes" id="UP000199225"/>
    </source>
</evidence>
<feature type="transmembrane region" description="Helical" evidence="9">
    <location>
        <begin position="27"/>
        <end position="47"/>
    </location>
</feature>
<organism evidence="10 11">
    <name type="scientific">Salimicrobium halophilum</name>
    <dbReference type="NCBI Taxonomy" id="86666"/>
    <lineage>
        <taxon>Bacteria</taxon>
        <taxon>Bacillati</taxon>
        <taxon>Bacillota</taxon>
        <taxon>Bacilli</taxon>
        <taxon>Bacillales</taxon>
        <taxon>Bacillaceae</taxon>
        <taxon>Salimicrobium</taxon>
    </lineage>
</organism>
<keyword evidence="5 9" id="KW-0812">Transmembrane</keyword>